<evidence type="ECO:0000313" key="17">
    <source>
        <dbReference type="Proteomes" id="UP000029121"/>
    </source>
</evidence>
<dbReference type="InterPro" id="IPR001938">
    <property type="entry name" value="Thaumatin"/>
</dbReference>
<evidence type="ECO:0000256" key="14">
    <source>
        <dbReference type="SAM" id="SignalP"/>
    </source>
</evidence>
<keyword evidence="3" id="KW-0808">Transferase</keyword>
<gene>
    <name evidence="16" type="ORF">CARUB_v10019327mg</name>
</gene>
<dbReference type="FunFam" id="1.10.510.10:FF:000590">
    <property type="entry name" value="PR5-like receptor kinase"/>
    <property type="match status" value="1"/>
</dbReference>
<evidence type="ECO:0000256" key="5">
    <source>
        <dbReference type="ARBA" id="ARBA00022729"/>
    </source>
</evidence>
<reference evidence="17" key="1">
    <citation type="journal article" date="2013" name="Nat. Genet.">
        <title>The Capsella rubella genome and the genomic consequences of rapid mating system evolution.</title>
        <authorList>
            <person name="Slotte T."/>
            <person name="Hazzouri K.M."/>
            <person name="Agren J.A."/>
            <person name="Koenig D."/>
            <person name="Maumus F."/>
            <person name="Guo Y.L."/>
            <person name="Steige K."/>
            <person name="Platts A.E."/>
            <person name="Escobar J.S."/>
            <person name="Newman L.K."/>
            <person name="Wang W."/>
            <person name="Mandakova T."/>
            <person name="Vello E."/>
            <person name="Smith L.M."/>
            <person name="Henz S.R."/>
            <person name="Steffen J."/>
            <person name="Takuno S."/>
            <person name="Brandvain Y."/>
            <person name="Coop G."/>
            <person name="Andolfatto P."/>
            <person name="Hu T.T."/>
            <person name="Blanchette M."/>
            <person name="Clark R.M."/>
            <person name="Quesneville H."/>
            <person name="Nordborg M."/>
            <person name="Gaut B.S."/>
            <person name="Lysak M.A."/>
            <person name="Jenkins J."/>
            <person name="Grimwood J."/>
            <person name="Chapman J."/>
            <person name="Prochnik S."/>
            <person name="Shu S."/>
            <person name="Rokhsar D."/>
            <person name="Schmutz J."/>
            <person name="Weigel D."/>
            <person name="Wright S.I."/>
        </authorList>
    </citation>
    <scope>NUCLEOTIDE SEQUENCE [LARGE SCALE GENOMIC DNA]</scope>
    <source>
        <strain evidence="17">cv. Monte Gargano</strain>
    </source>
</reference>
<dbReference type="SUPFAM" id="SSF56112">
    <property type="entry name" value="Protein kinase-like (PK-like)"/>
    <property type="match status" value="1"/>
</dbReference>
<dbReference type="PROSITE" id="PS00108">
    <property type="entry name" value="PROTEIN_KINASE_ST"/>
    <property type="match status" value="1"/>
</dbReference>
<keyword evidence="8 12" id="KW-0067">ATP-binding</keyword>
<keyword evidence="4 13" id="KW-0812">Transmembrane</keyword>
<evidence type="ECO:0000256" key="13">
    <source>
        <dbReference type="SAM" id="Phobius"/>
    </source>
</evidence>
<dbReference type="SMART" id="SM00205">
    <property type="entry name" value="THN"/>
    <property type="match status" value="1"/>
</dbReference>
<keyword evidence="5 14" id="KW-0732">Signal</keyword>
<evidence type="ECO:0000313" key="16">
    <source>
        <dbReference type="EMBL" id="EOA23325.1"/>
    </source>
</evidence>
<evidence type="ECO:0000256" key="3">
    <source>
        <dbReference type="ARBA" id="ARBA00022679"/>
    </source>
</evidence>
<evidence type="ECO:0000259" key="15">
    <source>
        <dbReference type="PROSITE" id="PS50011"/>
    </source>
</evidence>
<keyword evidence="7" id="KW-0418">Kinase</keyword>
<keyword evidence="2" id="KW-0723">Serine/threonine-protein kinase</keyword>
<evidence type="ECO:0000256" key="1">
    <source>
        <dbReference type="ARBA" id="ARBA00004479"/>
    </source>
</evidence>
<dbReference type="STRING" id="81985.R0HE54"/>
<evidence type="ECO:0000256" key="12">
    <source>
        <dbReference type="PROSITE-ProRule" id="PRU10141"/>
    </source>
</evidence>
<evidence type="ECO:0000256" key="11">
    <source>
        <dbReference type="ARBA" id="ARBA00023180"/>
    </source>
</evidence>
<organism evidence="16 17">
    <name type="scientific">Capsella rubella</name>
    <dbReference type="NCBI Taxonomy" id="81985"/>
    <lineage>
        <taxon>Eukaryota</taxon>
        <taxon>Viridiplantae</taxon>
        <taxon>Streptophyta</taxon>
        <taxon>Embryophyta</taxon>
        <taxon>Tracheophyta</taxon>
        <taxon>Spermatophyta</taxon>
        <taxon>Magnoliopsida</taxon>
        <taxon>eudicotyledons</taxon>
        <taxon>Gunneridae</taxon>
        <taxon>Pentapetalae</taxon>
        <taxon>rosids</taxon>
        <taxon>malvids</taxon>
        <taxon>Brassicales</taxon>
        <taxon>Brassicaceae</taxon>
        <taxon>Camelineae</taxon>
        <taxon>Capsella</taxon>
    </lineage>
</organism>
<dbReference type="PANTHER" id="PTHR27009">
    <property type="entry name" value="RUST RESISTANCE KINASE LR10-RELATED"/>
    <property type="match status" value="1"/>
</dbReference>
<dbReference type="GO" id="GO:0005524">
    <property type="term" value="F:ATP binding"/>
    <property type="evidence" value="ECO:0007669"/>
    <property type="project" value="UniProtKB-UniRule"/>
</dbReference>
<dbReference type="InterPro" id="IPR017441">
    <property type="entry name" value="Protein_kinase_ATP_BS"/>
</dbReference>
<dbReference type="InterPro" id="IPR008271">
    <property type="entry name" value="Ser/Thr_kinase_AS"/>
</dbReference>
<dbReference type="Gene3D" id="2.60.110.10">
    <property type="entry name" value="Thaumatin"/>
    <property type="match status" value="1"/>
</dbReference>
<keyword evidence="9 13" id="KW-1133">Transmembrane helix</keyword>
<dbReference type="eggNOG" id="ENOG502SK6K">
    <property type="taxonomic scope" value="Eukaryota"/>
</dbReference>
<comment type="subcellular location">
    <subcellularLocation>
        <location evidence="1">Membrane</location>
        <topology evidence="1">Single-pass type I membrane protein</topology>
    </subcellularLocation>
</comment>
<dbReference type="InterPro" id="IPR011009">
    <property type="entry name" value="Kinase-like_dom_sf"/>
</dbReference>
<evidence type="ECO:0000256" key="7">
    <source>
        <dbReference type="ARBA" id="ARBA00022777"/>
    </source>
</evidence>
<evidence type="ECO:0000256" key="8">
    <source>
        <dbReference type="ARBA" id="ARBA00022840"/>
    </source>
</evidence>
<evidence type="ECO:0000256" key="9">
    <source>
        <dbReference type="ARBA" id="ARBA00022989"/>
    </source>
</evidence>
<keyword evidence="17" id="KW-1185">Reference proteome</keyword>
<dbReference type="PRINTS" id="PR00347">
    <property type="entry name" value="THAUMATIN"/>
</dbReference>
<sequence>MVERLPLMFLLVSSLFVSGVMSRNFTIENKCDYTVWPGVLTSSTVQISTTGFALKKGESRVVNVPSSWAGRFWGRSLCSTSSAGNFSCATGDCGSGKIECFGAGAIPPTTLAEFTLNGSNSQDFYDISVVDGYNLPLVVVPQRPGSGRACRIAGCVVNLNKTCPSELRVMGSHDKVQPIACMNACEKFGLPEFCCSGEYGTPDKCQPSLYSKNFKNECPLAYSYAYDDTTSTFKCSNSPNYIITFCPNNISSASQPFKETNGGTKQKSSWKLKLILGVSSGALAIMIIILVVIILRTKNEKESDWNDQNVEAVVMLKRYSYTRIKKMTNSFAHVLGKGGFGTVYKGKLPDSGRDVAVKILKETEGNGEEFINEVASMSRTSHVNIVSLLGFCYERNNRAIIYEFMPNGSLDKFISKNMSTKMDWERLYDIAVGISRGLEYLHNRCVTRIVHFDIKPQNILMDENLCPKISDFGLAKLCKNNESIISMLHMRGTYGYIPPEMFSKNYGAVSHKSDVYSYGMVVLEMIGAKNIERVEYSGSNNSSKYFPDWVYKDFERGDISRTFGDSVTEEEEQIAKKLVLVALWCIQMNPSDRPPMIKVIEMLEGNLEALQVPPNPFLLSPEVTVREALEDSNETSAFFSSSHFKRGTRLSSEDASHISKEVFVQTVEESQHRSIS</sequence>
<dbReference type="Pfam" id="PF00069">
    <property type="entry name" value="Pkinase"/>
    <property type="match status" value="1"/>
</dbReference>
<feature type="domain" description="Protein kinase" evidence="15">
    <location>
        <begin position="329"/>
        <end position="618"/>
    </location>
</feature>
<dbReference type="Proteomes" id="UP000029121">
    <property type="component" value="Unassembled WGS sequence"/>
</dbReference>
<dbReference type="SMART" id="SM00220">
    <property type="entry name" value="S_TKc"/>
    <property type="match status" value="1"/>
</dbReference>
<dbReference type="InterPro" id="IPR017949">
    <property type="entry name" value="Thaumatin_CS"/>
</dbReference>
<feature type="chain" id="PRO_5004342485" description="Protein kinase domain-containing protein" evidence="14">
    <location>
        <begin position="23"/>
        <end position="676"/>
    </location>
</feature>
<name>R0HE54_9BRAS</name>
<evidence type="ECO:0000256" key="2">
    <source>
        <dbReference type="ARBA" id="ARBA00022527"/>
    </source>
</evidence>
<dbReference type="EMBL" id="KB870809">
    <property type="protein sequence ID" value="EOA23325.1"/>
    <property type="molecule type" value="Genomic_DNA"/>
</dbReference>
<accession>R0HE54</accession>
<evidence type="ECO:0000256" key="6">
    <source>
        <dbReference type="ARBA" id="ARBA00022741"/>
    </source>
</evidence>
<dbReference type="Pfam" id="PF00314">
    <property type="entry name" value="Thaumatin"/>
    <property type="match status" value="1"/>
</dbReference>
<proteinExistence type="predicted"/>
<dbReference type="PROSITE" id="PS50011">
    <property type="entry name" value="PROTEIN_KINASE_DOM"/>
    <property type="match status" value="1"/>
</dbReference>
<evidence type="ECO:0000256" key="10">
    <source>
        <dbReference type="ARBA" id="ARBA00023136"/>
    </source>
</evidence>
<feature type="transmembrane region" description="Helical" evidence="13">
    <location>
        <begin position="274"/>
        <end position="295"/>
    </location>
</feature>
<dbReference type="PROSITE" id="PS51367">
    <property type="entry name" value="THAUMATIN_2"/>
    <property type="match status" value="1"/>
</dbReference>
<dbReference type="FunFam" id="2.60.110.10:FF:000001">
    <property type="entry name" value="THAUMATIN-LIKE PROTEIN 1"/>
    <property type="match status" value="1"/>
</dbReference>
<dbReference type="SUPFAM" id="SSF49870">
    <property type="entry name" value="Osmotin, thaumatin-like protein"/>
    <property type="match status" value="1"/>
</dbReference>
<dbReference type="InterPro" id="IPR037176">
    <property type="entry name" value="Osmotin/thaumatin-like_sf"/>
</dbReference>
<dbReference type="PROSITE" id="PS00107">
    <property type="entry name" value="PROTEIN_KINASE_ATP"/>
    <property type="match status" value="1"/>
</dbReference>
<dbReference type="GO" id="GO:0016020">
    <property type="term" value="C:membrane"/>
    <property type="evidence" value="ECO:0007669"/>
    <property type="project" value="UniProtKB-SubCell"/>
</dbReference>
<keyword evidence="11" id="KW-0325">Glycoprotein</keyword>
<feature type="binding site" evidence="12">
    <location>
        <position position="358"/>
    </location>
    <ligand>
        <name>ATP</name>
        <dbReference type="ChEBI" id="CHEBI:30616"/>
    </ligand>
</feature>
<dbReference type="AlphaFoldDB" id="R0HE54"/>
<feature type="signal peptide" evidence="14">
    <location>
        <begin position="1"/>
        <end position="22"/>
    </location>
</feature>
<dbReference type="InterPro" id="IPR045874">
    <property type="entry name" value="LRK10/LRL21-25-like"/>
</dbReference>
<dbReference type="Gene3D" id="1.10.510.10">
    <property type="entry name" value="Transferase(Phosphotransferase) domain 1"/>
    <property type="match status" value="1"/>
</dbReference>
<dbReference type="PROSITE" id="PS00316">
    <property type="entry name" value="THAUMATIN_1"/>
    <property type="match status" value="1"/>
</dbReference>
<protein>
    <recommendedName>
        <fullName evidence="15">Protein kinase domain-containing protein</fullName>
    </recommendedName>
</protein>
<evidence type="ECO:0000256" key="4">
    <source>
        <dbReference type="ARBA" id="ARBA00022692"/>
    </source>
</evidence>
<dbReference type="GO" id="GO:0004674">
    <property type="term" value="F:protein serine/threonine kinase activity"/>
    <property type="evidence" value="ECO:0007669"/>
    <property type="project" value="UniProtKB-KW"/>
</dbReference>
<keyword evidence="10 13" id="KW-0472">Membrane</keyword>
<keyword evidence="6 12" id="KW-0547">Nucleotide-binding</keyword>
<dbReference type="CDD" id="cd09218">
    <property type="entry name" value="TLP-PA"/>
    <property type="match status" value="1"/>
</dbReference>
<dbReference type="Gene3D" id="3.30.200.20">
    <property type="entry name" value="Phosphorylase Kinase, domain 1"/>
    <property type="match status" value="1"/>
</dbReference>
<dbReference type="FunFam" id="3.30.200.20:FF:000644">
    <property type="entry name" value="Suppressor of npr1-1 constitutive 4"/>
    <property type="match status" value="1"/>
</dbReference>
<dbReference type="InterPro" id="IPR000719">
    <property type="entry name" value="Prot_kinase_dom"/>
</dbReference>